<accession>A0AAD9MKE9</accession>
<dbReference type="Proteomes" id="UP001217918">
    <property type="component" value="Unassembled WGS sequence"/>
</dbReference>
<keyword evidence="3" id="KW-1185">Reference proteome</keyword>
<evidence type="ECO:0000313" key="3">
    <source>
        <dbReference type="Proteomes" id="UP001217918"/>
    </source>
</evidence>
<name>A0AAD9MKE9_9PEZI</name>
<evidence type="ECO:0000313" key="2">
    <source>
        <dbReference type="EMBL" id="KAK2074671.1"/>
    </source>
</evidence>
<proteinExistence type="predicted"/>
<dbReference type="PANTHER" id="PTHR42090">
    <property type="match status" value="1"/>
</dbReference>
<feature type="compositionally biased region" description="Basic and acidic residues" evidence="1">
    <location>
        <begin position="16"/>
        <end position="31"/>
    </location>
</feature>
<feature type="region of interest" description="Disordered" evidence="1">
    <location>
        <begin position="1"/>
        <end position="111"/>
    </location>
</feature>
<organism evidence="2 3">
    <name type="scientific">Phyllachora maydis</name>
    <dbReference type="NCBI Taxonomy" id="1825666"/>
    <lineage>
        <taxon>Eukaryota</taxon>
        <taxon>Fungi</taxon>
        <taxon>Dikarya</taxon>
        <taxon>Ascomycota</taxon>
        <taxon>Pezizomycotina</taxon>
        <taxon>Sordariomycetes</taxon>
        <taxon>Sordariomycetidae</taxon>
        <taxon>Phyllachorales</taxon>
        <taxon>Phyllachoraceae</taxon>
        <taxon>Phyllachora</taxon>
    </lineage>
</organism>
<dbReference type="EMBL" id="JAQQPM010000008">
    <property type="protein sequence ID" value="KAK2074671.1"/>
    <property type="molecule type" value="Genomic_DNA"/>
</dbReference>
<reference evidence="2" key="1">
    <citation type="journal article" date="2023" name="Mol. Plant Microbe Interact.">
        <title>Elucidating the Obligate Nature and Biological Capacity of an Invasive Fungal Corn Pathogen.</title>
        <authorList>
            <person name="MacCready J.S."/>
            <person name="Roggenkamp E.M."/>
            <person name="Gdanetz K."/>
            <person name="Chilvers M.I."/>
        </authorList>
    </citation>
    <scope>NUCLEOTIDE SEQUENCE</scope>
    <source>
        <strain evidence="2">PM02</strain>
    </source>
</reference>
<dbReference type="AlphaFoldDB" id="A0AAD9MKE9"/>
<feature type="compositionally biased region" description="Polar residues" evidence="1">
    <location>
        <begin position="86"/>
        <end position="95"/>
    </location>
</feature>
<gene>
    <name evidence="2" type="ORF">P8C59_008859</name>
</gene>
<dbReference type="PANTHER" id="PTHR42090:SF1">
    <property type="match status" value="1"/>
</dbReference>
<feature type="compositionally biased region" description="Gly residues" evidence="1">
    <location>
        <begin position="101"/>
        <end position="111"/>
    </location>
</feature>
<feature type="compositionally biased region" description="Polar residues" evidence="1">
    <location>
        <begin position="32"/>
        <end position="43"/>
    </location>
</feature>
<comment type="caution">
    <text evidence="2">The sequence shown here is derived from an EMBL/GenBank/DDBJ whole genome shotgun (WGS) entry which is preliminary data.</text>
</comment>
<sequence>MAIAQLRPEVEAPIPYKDDQDRNSVKPRSTEYTKSGTDSNMAAQSDAAFNPNKTDPGQEKDAAQENGNSLEVSGANPHISKPQGENPDQTVSDTSGKQRKSGGGSPTKGGS</sequence>
<protein>
    <submittedName>
        <fullName evidence="2">Uncharacterized protein</fullName>
    </submittedName>
</protein>
<evidence type="ECO:0000256" key="1">
    <source>
        <dbReference type="SAM" id="MobiDB-lite"/>
    </source>
</evidence>